<dbReference type="FunFam" id="3.30.1370.10:FF:000014">
    <property type="entry name" value="KRR1 small subunit processome component"/>
    <property type="match status" value="1"/>
</dbReference>
<protein>
    <recommendedName>
        <fullName evidence="3">KRR1 small subunit processome component homolog</fullName>
    </recommendedName>
    <alternativeName>
        <fullName evidence="9">KRR-R motif-containing protein 1</fullName>
    </alternativeName>
</protein>
<comment type="subcellular location">
    <subcellularLocation>
        <location evidence="1">Nucleus</location>
        <location evidence="1">Nucleolus</location>
    </subcellularLocation>
</comment>
<evidence type="ECO:0000256" key="1">
    <source>
        <dbReference type="ARBA" id="ARBA00004604"/>
    </source>
</evidence>
<name>A0A1X7UHR3_AMPQE</name>
<evidence type="ECO:0000256" key="10">
    <source>
        <dbReference type="SAM" id="MobiDB-lite"/>
    </source>
</evidence>
<proteinExistence type="inferred from homology"/>
<feature type="region of interest" description="Disordered" evidence="10">
    <location>
        <begin position="1"/>
        <end position="27"/>
    </location>
</feature>
<dbReference type="GO" id="GO:0006364">
    <property type="term" value="P:rRNA processing"/>
    <property type="evidence" value="ECO:0007669"/>
    <property type="project" value="UniProtKB-KW"/>
</dbReference>
<sequence length="274" mass="32025">MTETEKDSTATVPKKKKYRKDKPWDNDSIDHWTIEEFKPEHNPHSLLDESSFATLFPKYREKYLQKVWPLVQKCLNDHGIKSQLDLIEGSMTVSTTRKTFDPYIIVKARDMIKLLARSVPYEQAIKILDDDKACDIIKIRSLVRNKDRFVRRRQRLIGPDGATLKAIELLTQCYIMVQGATVSAIGPFTGLKQLRRVVEDTMKNIHPVYHIKTMMIKRELMKDPSLKNESWDRFLPKFKKKNLKTKTPKIKKKAPYTPFPPPQPESKVRLCLML</sequence>
<dbReference type="PANTHER" id="PTHR12581">
    <property type="entry name" value="HIV-1 REV BINDING PROTEIN 2, 3"/>
    <property type="match status" value="1"/>
</dbReference>
<feature type="domain" description="K Homology" evidence="11">
    <location>
        <begin position="131"/>
        <end position="203"/>
    </location>
</feature>
<dbReference type="PANTHER" id="PTHR12581:SF0">
    <property type="entry name" value="KRR1 SMALL SUBUNIT PROCESSOME COMPONENT HOMOLOG"/>
    <property type="match status" value="1"/>
</dbReference>
<evidence type="ECO:0000256" key="7">
    <source>
        <dbReference type="ARBA" id="ARBA00023242"/>
    </source>
</evidence>
<keyword evidence="8" id="KW-0687">Ribonucleoprotein</keyword>
<evidence type="ECO:0000256" key="8">
    <source>
        <dbReference type="ARBA" id="ARBA00023274"/>
    </source>
</evidence>
<dbReference type="CDD" id="cd22393">
    <property type="entry name" value="KH-I_KRR1_rpt1"/>
    <property type="match status" value="1"/>
</dbReference>
<dbReference type="AlphaFoldDB" id="A0A1X7UHR3"/>
<evidence type="ECO:0000256" key="9">
    <source>
        <dbReference type="ARBA" id="ARBA00032993"/>
    </source>
</evidence>
<organism evidence="12">
    <name type="scientific">Amphimedon queenslandica</name>
    <name type="common">Sponge</name>
    <dbReference type="NCBI Taxonomy" id="400682"/>
    <lineage>
        <taxon>Eukaryota</taxon>
        <taxon>Metazoa</taxon>
        <taxon>Porifera</taxon>
        <taxon>Demospongiae</taxon>
        <taxon>Heteroscleromorpha</taxon>
        <taxon>Haplosclerida</taxon>
        <taxon>Niphatidae</taxon>
        <taxon>Amphimedon</taxon>
    </lineage>
</organism>
<dbReference type="InterPro" id="IPR004087">
    <property type="entry name" value="KH_dom"/>
</dbReference>
<dbReference type="PIRSF" id="PIRSF006515">
    <property type="entry name" value="KRR1"/>
    <property type="match status" value="1"/>
</dbReference>
<dbReference type="GO" id="GO:0032040">
    <property type="term" value="C:small-subunit processome"/>
    <property type="evidence" value="ECO:0007669"/>
    <property type="project" value="TreeGrafter"/>
</dbReference>
<dbReference type="InterPro" id="IPR024166">
    <property type="entry name" value="rRNA_assembly_KRR1"/>
</dbReference>
<accession>A0A1X7UHR3</accession>
<keyword evidence="13" id="KW-1185">Reference proteome</keyword>
<keyword evidence="5" id="KW-0698">rRNA processing</keyword>
<evidence type="ECO:0000256" key="2">
    <source>
        <dbReference type="ARBA" id="ARBA00009344"/>
    </source>
</evidence>
<dbReference type="Proteomes" id="UP000007879">
    <property type="component" value="Unassembled WGS sequence"/>
</dbReference>
<dbReference type="EnsemblMetazoa" id="XM_019998513.1">
    <property type="protein sequence ID" value="XP_019854072.1"/>
    <property type="gene ID" value="LOC100641177"/>
</dbReference>
<dbReference type="OMA" id="TPDIDKW"/>
<dbReference type="InterPro" id="IPR048548">
    <property type="entry name" value="KRR1-like_KH2"/>
</dbReference>
<dbReference type="InterPro" id="IPR048550">
    <property type="entry name" value="KRR1-like_KH1_euk"/>
</dbReference>
<keyword evidence="6" id="KW-0694">RNA-binding</keyword>
<dbReference type="GO" id="GO:0003723">
    <property type="term" value="F:RNA binding"/>
    <property type="evidence" value="ECO:0007669"/>
    <property type="project" value="UniProtKB-KW"/>
</dbReference>
<evidence type="ECO:0000313" key="13">
    <source>
        <dbReference type="Proteomes" id="UP000007879"/>
    </source>
</evidence>
<evidence type="ECO:0000256" key="5">
    <source>
        <dbReference type="ARBA" id="ARBA00022552"/>
    </source>
</evidence>
<dbReference type="InterPro" id="IPR036612">
    <property type="entry name" value="KH_dom_type_1_sf"/>
</dbReference>
<dbReference type="eggNOG" id="KOG2874">
    <property type="taxonomic scope" value="Eukaryota"/>
</dbReference>
<dbReference type="KEGG" id="aqu:100641177"/>
<reference evidence="13" key="1">
    <citation type="journal article" date="2010" name="Nature">
        <title>The Amphimedon queenslandica genome and the evolution of animal complexity.</title>
        <authorList>
            <person name="Srivastava M."/>
            <person name="Simakov O."/>
            <person name="Chapman J."/>
            <person name="Fahey B."/>
            <person name="Gauthier M.E."/>
            <person name="Mitros T."/>
            <person name="Richards G.S."/>
            <person name="Conaco C."/>
            <person name="Dacre M."/>
            <person name="Hellsten U."/>
            <person name="Larroux C."/>
            <person name="Putnam N.H."/>
            <person name="Stanke M."/>
            <person name="Adamska M."/>
            <person name="Darling A."/>
            <person name="Degnan S.M."/>
            <person name="Oakley T.H."/>
            <person name="Plachetzki D.C."/>
            <person name="Zhai Y."/>
            <person name="Adamski M."/>
            <person name="Calcino A."/>
            <person name="Cummins S.F."/>
            <person name="Goodstein D.M."/>
            <person name="Harris C."/>
            <person name="Jackson D.J."/>
            <person name="Leys S.P."/>
            <person name="Shu S."/>
            <person name="Woodcroft B.J."/>
            <person name="Vervoort M."/>
            <person name="Kosik K.S."/>
            <person name="Manning G."/>
            <person name="Degnan B.M."/>
            <person name="Rokhsar D.S."/>
        </authorList>
    </citation>
    <scope>NUCLEOTIDE SEQUENCE [LARGE SCALE GENOMIC DNA]</scope>
</reference>
<keyword evidence="4" id="KW-0690">Ribosome biogenesis</keyword>
<evidence type="ECO:0000256" key="3">
    <source>
        <dbReference type="ARBA" id="ARBA00020053"/>
    </source>
</evidence>
<evidence type="ECO:0000256" key="6">
    <source>
        <dbReference type="ARBA" id="ARBA00022884"/>
    </source>
</evidence>
<feature type="region of interest" description="Disordered" evidence="10">
    <location>
        <begin position="246"/>
        <end position="265"/>
    </location>
</feature>
<dbReference type="EnsemblMetazoa" id="Aqu2.1.27312_001">
    <property type="protein sequence ID" value="Aqu2.1.27312_001"/>
    <property type="gene ID" value="Aqu2.1.27312"/>
</dbReference>
<dbReference type="Pfam" id="PF21800">
    <property type="entry name" value="KH_KRR1_2nd"/>
    <property type="match status" value="1"/>
</dbReference>
<evidence type="ECO:0000259" key="11">
    <source>
        <dbReference type="SMART" id="SM00322"/>
    </source>
</evidence>
<dbReference type="SMART" id="SM00322">
    <property type="entry name" value="KH"/>
    <property type="match status" value="1"/>
</dbReference>
<reference evidence="12" key="2">
    <citation type="submission" date="2017-05" db="UniProtKB">
        <authorList>
            <consortium name="EnsemblMetazoa"/>
        </authorList>
    </citation>
    <scope>IDENTIFICATION</scope>
</reference>
<dbReference type="OrthoDB" id="441223at2759"/>
<evidence type="ECO:0000256" key="4">
    <source>
        <dbReference type="ARBA" id="ARBA00022517"/>
    </source>
</evidence>
<gene>
    <name evidence="12" type="primary">100641177</name>
</gene>
<comment type="similarity">
    <text evidence="2">Belongs to the KRR1 family.</text>
</comment>
<dbReference type="InterPro" id="IPR048549">
    <property type="entry name" value="KRR1-like_KH2_euk"/>
</dbReference>
<dbReference type="Gene3D" id="3.30.1370.10">
    <property type="entry name" value="K Homology domain, type 1"/>
    <property type="match status" value="2"/>
</dbReference>
<dbReference type="CDD" id="cd22394">
    <property type="entry name" value="KH-I_KRR1_rpt2"/>
    <property type="match status" value="1"/>
</dbReference>
<dbReference type="SUPFAM" id="SSF54791">
    <property type="entry name" value="Eukaryotic type KH-domain (KH-domain type I)"/>
    <property type="match status" value="1"/>
</dbReference>
<dbReference type="STRING" id="400682.A0A1X7UHR3"/>
<dbReference type="FunFam" id="3.30.1370.10:FF:000011">
    <property type="entry name" value="KRR1 small subunit processome component"/>
    <property type="match status" value="1"/>
</dbReference>
<dbReference type="InParanoid" id="A0A1X7UHR3"/>
<keyword evidence="7" id="KW-0539">Nucleus</keyword>
<evidence type="ECO:0000313" key="12">
    <source>
        <dbReference type="EnsemblMetazoa" id="Aqu2.1.27312_001"/>
    </source>
</evidence>
<dbReference type="Pfam" id="PF17903">
    <property type="entry name" value="KH_KRR1_1st"/>
    <property type="match status" value="1"/>
</dbReference>
<dbReference type="InterPro" id="IPR041174">
    <property type="entry name" value="KRR1-like_KH1"/>
</dbReference>